<evidence type="ECO:0000256" key="3">
    <source>
        <dbReference type="ARBA" id="ARBA00023098"/>
    </source>
</evidence>
<dbReference type="Proteomes" id="UP000076577">
    <property type="component" value="Unassembled WGS sequence"/>
</dbReference>
<dbReference type="InterPro" id="IPR041127">
    <property type="entry name" value="PET_hydrolase/cutinase-like"/>
</dbReference>
<evidence type="ECO:0000313" key="6">
    <source>
        <dbReference type="EMBL" id="KZL06690.1"/>
    </source>
</evidence>
<evidence type="ECO:0000259" key="5">
    <source>
        <dbReference type="Pfam" id="PF12740"/>
    </source>
</evidence>
<protein>
    <submittedName>
        <fullName evidence="6">Alpha/beta hydrolase family protein</fullName>
    </submittedName>
</protein>
<feature type="signal peptide" evidence="4">
    <location>
        <begin position="1"/>
        <end position="21"/>
    </location>
</feature>
<dbReference type="AlphaFoldDB" id="A0A161UZL9"/>
<comment type="caution">
    <text evidence="6">The sequence shown here is derived from an EMBL/GenBank/DDBJ whole genome shotgun (WGS) entry which is preliminary data.</text>
</comment>
<dbReference type="Gene3D" id="3.40.50.1820">
    <property type="entry name" value="alpha/beta hydrolase"/>
    <property type="match status" value="1"/>
</dbReference>
<evidence type="ECO:0000256" key="1">
    <source>
        <dbReference type="ARBA" id="ARBA00022801"/>
    </source>
</evidence>
<gene>
    <name evidence="6" type="ORF">PsAD2_04203</name>
</gene>
<dbReference type="PANTHER" id="PTHR10272">
    <property type="entry name" value="PLATELET-ACTIVATING FACTOR ACETYLHYDROLASE"/>
    <property type="match status" value="1"/>
</dbReference>
<evidence type="ECO:0000313" key="7">
    <source>
        <dbReference type="Proteomes" id="UP000076577"/>
    </source>
</evidence>
<sequence>MTSLQKVVCLTALIGALPVGAVADNRIDGQRPDAPELAAYGEHTIGVRTLEFTHANQVEILALDPGATKPLELPRYDRPLTVEFWYPAQADSQGSTTLQTYLRDGKTQVELEGKAHRDAVPAGGAYPLVLISHGYPGNRYLLAHLAENLASMGYVVASIDHKDSTYRDKAAFGSTLVNRSLDQVFVLNEIERLSKDDDFFLTGQVDTSSTGLVGYSMGGYGAVITAGGGVTQQAVDLSWGAPHGTLGVHLAGSESHGALIDPRIKTAVAFAPWGRARDFWDADGLKGVQIPMLFVAGSQDDVSGYEDGVRKIWEEASSVDRALLTYEHANHNAGAPMPAPVESYKYDDDIGFNVSEHYIDAVWDSVRMNNVAQHFVTAWMGHYIKGEEDKAGYLDLVASSNNGVWSKEEDGSFSSEHTYWKGFSDRTAKGLRFEWLKASK</sequence>
<organism evidence="6 7">
    <name type="scientific">Pseudovibrio axinellae</name>
    <dbReference type="NCBI Taxonomy" id="989403"/>
    <lineage>
        <taxon>Bacteria</taxon>
        <taxon>Pseudomonadati</taxon>
        <taxon>Pseudomonadota</taxon>
        <taxon>Alphaproteobacteria</taxon>
        <taxon>Hyphomicrobiales</taxon>
        <taxon>Stappiaceae</taxon>
        <taxon>Pseudovibrio</taxon>
    </lineage>
</organism>
<keyword evidence="3" id="KW-0443">Lipid metabolism</keyword>
<dbReference type="STRING" id="989403.SAMN05421798_11415"/>
<name>A0A161UZL9_9HYPH</name>
<dbReference type="SUPFAM" id="SSF53474">
    <property type="entry name" value="alpha/beta-Hydrolases"/>
    <property type="match status" value="1"/>
</dbReference>
<dbReference type="GO" id="GO:0016042">
    <property type="term" value="P:lipid catabolic process"/>
    <property type="evidence" value="ECO:0007669"/>
    <property type="project" value="UniProtKB-KW"/>
</dbReference>
<feature type="domain" description="PET hydrolase/cutinase-like" evidence="5">
    <location>
        <begin position="122"/>
        <end position="226"/>
    </location>
</feature>
<dbReference type="Pfam" id="PF12740">
    <property type="entry name" value="PETase"/>
    <property type="match status" value="1"/>
</dbReference>
<proteinExistence type="predicted"/>
<accession>A0A161UZL9</accession>
<feature type="chain" id="PRO_5007827724" evidence="4">
    <location>
        <begin position="22"/>
        <end position="440"/>
    </location>
</feature>
<dbReference type="EMBL" id="LMCB01000139">
    <property type="protein sequence ID" value="KZL06690.1"/>
    <property type="molecule type" value="Genomic_DNA"/>
</dbReference>
<dbReference type="RefSeq" id="WP_068010345.1">
    <property type="nucleotide sequence ID" value="NZ_FOFM01000014.1"/>
</dbReference>
<dbReference type="OrthoDB" id="9814760at2"/>
<reference evidence="6 7" key="1">
    <citation type="journal article" date="2016" name="Front. Microbiol.">
        <title>Comparative Genomic Analysis Reveals a Diverse Repertoire of Genes Involved in Prokaryote-Eukaryote Interactions within the Pseudovibrio Genus.</title>
        <authorList>
            <person name="Romano S."/>
            <person name="Fernandez-Guerra A."/>
            <person name="Reen F.J."/>
            <person name="Glockner F.O."/>
            <person name="Crowley S.P."/>
            <person name="O'Sullivan O."/>
            <person name="Cotter P.D."/>
            <person name="Adams C."/>
            <person name="Dobson A.D."/>
            <person name="O'Gara F."/>
        </authorList>
    </citation>
    <scope>NUCLEOTIDE SEQUENCE [LARGE SCALE GENOMIC DNA]</scope>
    <source>
        <strain evidence="6 7">Ad2</strain>
    </source>
</reference>
<keyword evidence="2" id="KW-0442">Lipid degradation</keyword>
<dbReference type="InterPro" id="IPR029058">
    <property type="entry name" value="AB_hydrolase_fold"/>
</dbReference>
<keyword evidence="1 6" id="KW-0378">Hydrolase</keyword>
<keyword evidence="4" id="KW-0732">Signal</keyword>
<evidence type="ECO:0000256" key="2">
    <source>
        <dbReference type="ARBA" id="ARBA00022963"/>
    </source>
</evidence>
<keyword evidence="7" id="KW-1185">Reference proteome</keyword>
<dbReference type="PATRIC" id="fig|989403.3.peg.4595"/>
<dbReference type="GO" id="GO:0003847">
    <property type="term" value="F:1-alkyl-2-acetylglycerophosphocholine esterase activity"/>
    <property type="evidence" value="ECO:0007669"/>
    <property type="project" value="TreeGrafter"/>
</dbReference>
<evidence type="ECO:0000256" key="4">
    <source>
        <dbReference type="SAM" id="SignalP"/>
    </source>
</evidence>
<dbReference type="PANTHER" id="PTHR10272:SF0">
    <property type="entry name" value="PLATELET-ACTIVATING FACTOR ACETYLHYDROLASE"/>
    <property type="match status" value="1"/>
</dbReference>